<feature type="region of interest" description="Disordered" evidence="1">
    <location>
        <begin position="1"/>
        <end position="35"/>
    </location>
</feature>
<dbReference type="GO" id="GO:0098855">
    <property type="term" value="C:HCN channel complex"/>
    <property type="evidence" value="ECO:0007669"/>
    <property type="project" value="TreeGrafter"/>
</dbReference>
<evidence type="ECO:0000256" key="1">
    <source>
        <dbReference type="SAM" id="MobiDB-lite"/>
    </source>
</evidence>
<dbReference type="PANTHER" id="PTHR45689:SF5">
    <property type="entry name" value="I[[H]] CHANNEL, ISOFORM E"/>
    <property type="match status" value="1"/>
</dbReference>
<dbReference type="KEGG" id="tet:TTHERM_00919610"/>
<dbReference type="GO" id="GO:0005249">
    <property type="term" value="F:voltage-gated potassium channel activity"/>
    <property type="evidence" value="ECO:0007669"/>
    <property type="project" value="TreeGrafter"/>
</dbReference>
<dbReference type="InterPro" id="IPR013099">
    <property type="entry name" value="K_chnl_dom"/>
</dbReference>
<proteinExistence type="predicted"/>
<dbReference type="eggNOG" id="KOG0498">
    <property type="taxonomic scope" value="Eukaryota"/>
</dbReference>
<dbReference type="GO" id="GO:0035725">
    <property type="term" value="P:sodium ion transmembrane transport"/>
    <property type="evidence" value="ECO:0007669"/>
    <property type="project" value="TreeGrafter"/>
</dbReference>
<dbReference type="Gene3D" id="1.10.287.630">
    <property type="entry name" value="Helix hairpin bin"/>
    <property type="match status" value="1"/>
</dbReference>
<feature type="region of interest" description="Disordered" evidence="1">
    <location>
        <begin position="1801"/>
        <end position="1823"/>
    </location>
</feature>
<evidence type="ECO:0000259" key="3">
    <source>
        <dbReference type="PROSITE" id="PS50042"/>
    </source>
</evidence>
<dbReference type="InParanoid" id="Q24IL3"/>
<dbReference type="Pfam" id="PF07885">
    <property type="entry name" value="Ion_trans_2"/>
    <property type="match status" value="1"/>
</dbReference>
<dbReference type="InterPro" id="IPR000595">
    <property type="entry name" value="cNMP-bd_dom"/>
</dbReference>
<feature type="domain" description="Cyclic nucleotide-binding" evidence="3">
    <location>
        <begin position="1392"/>
        <end position="1428"/>
    </location>
</feature>
<dbReference type="InterPro" id="IPR051413">
    <property type="entry name" value="K/Na_HCN_channel"/>
</dbReference>
<gene>
    <name evidence="4" type="ORF">TTHERM_00919610</name>
</gene>
<organism evidence="4 5">
    <name type="scientific">Tetrahymena thermophila (strain SB210)</name>
    <dbReference type="NCBI Taxonomy" id="312017"/>
    <lineage>
        <taxon>Eukaryota</taxon>
        <taxon>Sar</taxon>
        <taxon>Alveolata</taxon>
        <taxon>Ciliophora</taxon>
        <taxon>Intramacronucleata</taxon>
        <taxon>Oligohymenophorea</taxon>
        <taxon>Hymenostomatida</taxon>
        <taxon>Tetrahymenina</taxon>
        <taxon>Tetrahymenidae</taxon>
        <taxon>Tetrahymena</taxon>
    </lineage>
</organism>
<dbReference type="HOGENOM" id="CLU_236922_0_0_1"/>
<feature type="compositionally biased region" description="Polar residues" evidence="1">
    <location>
        <begin position="1629"/>
        <end position="1648"/>
    </location>
</feature>
<feature type="transmembrane region" description="Helical" evidence="2">
    <location>
        <begin position="1107"/>
        <end position="1125"/>
    </location>
</feature>
<keyword evidence="5" id="KW-1185">Reference proteome</keyword>
<feature type="region of interest" description="Disordered" evidence="1">
    <location>
        <begin position="1625"/>
        <end position="1648"/>
    </location>
</feature>
<accession>Q24IL3</accession>
<dbReference type="GeneID" id="7840745"/>
<feature type="transmembrane region" description="Helical" evidence="2">
    <location>
        <begin position="1137"/>
        <end position="1162"/>
    </location>
</feature>
<sequence>MEVKPSFLNSSRQFPSCEDAEQDSPNKLSDDEENSENFTKFKQELELFKQIVKRWGEKNINHIMKVTHNTKDENDRYNVNLEMSNQQFSLIIRINNFHLFFMPQDDDNDDQNQITPNIVEIANVDYINNYEIDQFETQLSNKWMEQYQQIDKNNEKVILSFLDELKARFHKIMNSNQNQQKPNIKDFVPYPGGATISWNSQGHLAVIKNLKIRQLIAQDPSLKMLDQTQKKMSRLNQYLSKERQNTKNQASLRLNKDFLLADSEENDENVFIHNFTAFEEDENIDNKDYLNFKFDNFHFFPDVMQICTFFVDHKKNLAMTSQTSQDPKKEENNLMNRRREKIVLNPNDIYAEKLKKLLINSQSKRRDNNDDGLSSIFIFDFEKRQLMEENKLLDFLNKMIDFGKKNIDNDAKYVQFIIQQILYDSTDETINIVKNIQKVLESKDYDDIENISYIGNFLLKNYFNELIETNKEKFLILAFQALIFENFISFVRIKNFIRNVANQFKSDYEEEYQMMINTCNNLKFDRFSFTPFCIQLSHFPFVQKQNIFKQDTTKSQEFVITNQKSYYQKANNKFTHAQIPNINTVKVYQTVYQLINQNYNFERIEPYNILQQEHRAKFLAQYIQISKNLNRRMLFIKERFLEKQIKLNFSIRRLIIFLNCLLKSFCEGVHTYINDFKESCQNYELERDNQQEQECSVCEFKVKLLKNCKYLSTFQRQKEAAQHADNASMGVIKSILESGLKKINIVLNASLATALKIEYMNIENFLDYYQFNYIFGMKEKMLCRIYSLYSSRGLFNNQVNENLNNSKRKEDVSISKFKMQSTFKQKDQLYDKDDNYVHSIYDQSSDQSSRNYNFEKKKKRMFLNVLSDYFEKDKSLQKINMIQKQLENIQTVIPFKAKYFTRDAASQIIKENSQLNKPTLVLKNTSLKSIQQEKVGLGFVHDYHHFSSSIFDIFQAVIIPTSFFFWIIDLFIELNTGVLERGELIVDKVYIASKYFKQRLILDLIGILPIAYFIISPSYKQISIDFLIILKLKHFYQTFSRLEHYLSYQQDKKNLIDLLKLVLLILVTNHLIALLWYRLATFEKNFLGYKQTWIDNLKINANSFMDYYQIAIYFATVTVYTVGYGDISPCTLLECSFVTLTIIITGIIFAYAINQIGLIIFMQQKNVNQDLRMRIRNYLEHMHRQFQENNSDGQKKVFSKISPSLLKEINQDIYKEFIFSNEVFNSIFSLEFLKSTLDAVEEFVATPGEYLFKEGERDDQSIYFVFEGKVQITLNQQIVQIIKGQAINNKYQLQLKNKNENSQDKFKQSKLQDQDYKLINEFLKKQNFQMKTQKSIQMTNLLLESNKKTAFQQEDDFFDLNRLADEQSGKTISKRQNVKQVAMDILLKLKEQNKYFGEYNFFSKESERIYSAQAKEFSRIYKMKRETFLEKIKDFQSDFEKFCEIQDEILQFKHSLNFKLPCVVCGSLAHQHTQCQFIHYAPNQWNLIQLHNFSLEQERRFQSRWGLKSFKPTLNQKYIEQRAEKIQKTHKEELDQILQNLDKSLILENHSYNNLESQISIFNQQESSKQQENEKIDENVSDEVSEYQSDQYDGLRQRDNTIRQRNETIFEFQDSKLSSNIHENKNIFKKTSQQRLSSKTTSTRNQKSIQENQFTSQFTQQQQQQDEQQVIQYLNEKILLKDQQQQQFSNNEQTIARRSFSNQNKSNIQSNADLSNKVYSMASFNLKLNTSNNLQCHQPNISNFVASSINSKREIISPNYYKNSDTSKQNSSQKEIPVSEDYKKEIKSNFDNMQSIQKISTSHSNLQDHQISSRSIKDYPSSRQRSRYSQNIFVNKFNIIKNPLLMIEKIIHLQCFTVYRILTLQGI</sequence>
<evidence type="ECO:0000256" key="2">
    <source>
        <dbReference type="SAM" id="Phobius"/>
    </source>
</evidence>
<feature type="compositionally biased region" description="Polar residues" evidence="1">
    <location>
        <begin position="1801"/>
        <end position="1814"/>
    </location>
</feature>
<dbReference type="SUPFAM" id="SSF81324">
    <property type="entry name" value="Voltage-gated potassium channels"/>
    <property type="match status" value="1"/>
</dbReference>
<dbReference type="RefSeq" id="XP_001027854.2">
    <property type="nucleotide sequence ID" value="XM_001027854.2"/>
</dbReference>
<feature type="transmembrane region" description="Helical" evidence="2">
    <location>
        <begin position="1058"/>
        <end position="1077"/>
    </location>
</feature>
<dbReference type="Proteomes" id="UP000009168">
    <property type="component" value="Unassembled WGS sequence"/>
</dbReference>
<keyword evidence="2" id="KW-0472">Membrane</keyword>
<dbReference type="SUPFAM" id="SSF51206">
    <property type="entry name" value="cAMP-binding domain-like"/>
    <property type="match status" value="1"/>
</dbReference>
<dbReference type="Gene3D" id="1.10.287.70">
    <property type="match status" value="1"/>
</dbReference>
<evidence type="ECO:0000313" key="5">
    <source>
        <dbReference type="Proteomes" id="UP000009168"/>
    </source>
</evidence>
<dbReference type="GO" id="GO:0003254">
    <property type="term" value="P:regulation of membrane depolarization"/>
    <property type="evidence" value="ECO:0007669"/>
    <property type="project" value="TreeGrafter"/>
</dbReference>
<evidence type="ECO:0000313" key="4">
    <source>
        <dbReference type="EMBL" id="EAS07612.2"/>
    </source>
</evidence>
<keyword evidence="2" id="KW-1133">Transmembrane helix</keyword>
<feature type="transmembrane region" description="Helical" evidence="2">
    <location>
        <begin position="1000"/>
        <end position="1019"/>
    </location>
</feature>
<feature type="region of interest" description="Disordered" evidence="1">
    <location>
        <begin position="1566"/>
        <end position="1593"/>
    </location>
</feature>
<keyword evidence="2" id="KW-0812">Transmembrane</keyword>
<dbReference type="InterPro" id="IPR018490">
    <property type="entry name" value="cNMP-bd_dom_sf"/>
</dbReference>
<dbReference type="EMBL" id="GG662213">
    <property type="protein sequence ID" value="EAS07612.2"/>
    <property type="molecule type" value="Genomic_DNA"/>
</dbReference>
<dbReference type="InterPro" id="IPR014710">
    <property type="entry name" value="RmlC-like_jellyroll"/>
</dbReference>
<dbReference type="PANTHER" id="PTHR45689">
    <property type="entry name" value="I[[H]] CHANNEL, ISOFORM E"/>
    <property type="match status" value="1"/>
</dbReference>
<name>Q24IL3_TETTS</name>
<dbReference type="PROSITE" id="PS50042">
    <property type="entry name" value="CNMP_BINDING_3"/>
    <property type="match status" value="1"/>
</dbReference>
<dbReference type="Gene3D" id="2.60.120.10">
    <property type="entry name" value="Jelly Rolls"/>
    <property type="match status" value="1"/>
</dbReference>
<reference evidence="5" key="1">
    <citation type="journal article" date="2006" name="PLoS Biol.">
        <title>Macronuclear genome sequence of the ciliate Tetrahymena thermophila, a model eukaryote.</title>
        <authorList>
            <person name="Eisen J.A."/>
            <person name="Coyne R.S."/>
            <person name="Wu M."/>
            <person name="Wu D."/>
            <person name="Thiagarajan M."/>
            <person name="Wortman J.R."/>
            <person name="Badger J.H."/>
            <person name="Ren Q."/>
            <person name="Amedeo P."/>
            <person name="Jones K.M."/>
            <person name="Tallon L.J."/>
            <person name="Delcher A.L."/>
            <person name="Salzberg S.L."/>
            <person name="Silva J.C."/>
            <person name="Haas B.J."/>
            <person name="Majoros W.H."/>
            <person name="Farzad M."/>
            <person name="Carlton J.M."/>
            <person name="Smith R.K. Jr."/>
            <person name="Garg J."/>
            <person name="Pearlman R.E."/>
            <person name="Karrer K.M."/>
            <person name="Sun L."/>
            <person name="Manning G."/>
            <person name="Elde N.C."/>
            <person name="Turkewitz A.P."/>
            <person name="Asai D.J."/>
            <person name="Wilkes D.E."/>
            <person name="Wang Y."/>
            <person name="Cai H."/>
            <person name="Collins K."/>
            <person name="Stewart B.A."/>
            <person name="Lee S.R."/>
            <person name="Wilamowska K."/>
            <person name="Weinberg Z."/>
            <person name="Ruzzo W.L."/>
            <person name="Wloga D."/>
            <person name="Gaertig J."/>
            <person name="Frankel J."/>
            <person name="Tsao C.-C."/>
            <person name="Gorovsky M.A."/>
            <person name="Keeling P.J."/>
            <person name="Waller R.F."/>
            <person name="Patron N.J."/>
            <person name="Cherry J.M."/>
            <person name="Stover N.A."/>
            <person name="Krieger C.J."/>
            <person name="del Toro C."/>
            <person name="Ryder H.F."/>
            <person name="Williamson S.C."/>
            <person name="Barbeau R.A."/>
            <person name="Hamilton E.P."/>
            <person name="Orias E."/>
        </authorList>
    </citation>
    <scope>NUCLEOTIDE SEQUENCE [LARGE SCALE GENOMIC DNA]</scope>
    <source>
        <strain evidence="5">SB210</strain>
    </source>
</reference>
<feature type="compositionally biased region" description="Basic and acidic residues" evidence="1">
    <location>
        <begin position="1569"/>
        <end position="1578"/>
    </location>
</feature>
<protein>
    <submittedName>
        <fullName evidence="4">Cation channel family protein</fullName>
    </submittedName>
</protein>